<protein>
    <submittedName>
        <fullName evidence="1">Uncharacterized protein</fullName>
    </submittedName>
</protein>
<reference evidence="1" key="1">
    <citation type="submission" date="2023-01" db="EMBL/GenBank/DDBJ databases">
        <title>Complete genome sequence of Planctobacterium marinum strain Dej080120_11.</title>
        <authorList>
            <person name="Ueki S."/>
            <person name="Maruyama F."/>
        </authorList>
    </citation>
    <scope>NUCLEOTIDE SEQUENCE</scope>
    <source>
        <strain evidence="1">Dej080120_11</strain>
    </source>
</reference>
<sequence length="83" mass="9977">MDLLIFTLLFVGILALCVFGYWLDSRYNMQIVKWMNMEVSSPFKEKPQKYTDADYLQLKTRVENLEKIVTEPKWELEQKIKNL</sequence>
<gene>
    <name evidence="1" type="ORF">MACH26_05740</name>
</gene>
<organism evidence="1 2">
    <name type="scientific">Planctobacterium marinum</name>
    <dbReference type="NCBI Taxonomy" id="1631968"/>
    <lineage>
        <taxon>Bacteria</taxon>
        <taxon>Pseudomonadati</taxon>
        <taxon>Pseudomonadota</taxon>
        <taxon>Gammaproteobacteria</taxon>
        <taxon>Alteromonadales</taxon>
        <taxon>Alteromonadaceae</taxon>
        <taxon>Planctobacterium</taxon>
    </lineage>
</organism>
<dbReference type="AlphaFoldDB" id="A0AA48HSI9"/>
<keyword evidence="2" id="KW-1185">Reference proteome</keyword>
<name>A0AA48HSI9_9ALTE</name>
<dbReference type="Proteomes" id="UP001333710">
    <property type="component" value="Chromosome"/>
</dbReference>
<evidence type="ECO:0000313" key="2">
    <source>
        <dbReference type="Proteomes" id="UP001333710"/>
    </source>
</evidence>
<dbReference type="RefSeq" id="WP_338290999.1">
    <property type="nucleotide sequence ID" value="NZ_AP027272.1"/>
</dbReference>
<accession>A0AA48HSI9</accession>
<evidence type="ECO:0000313" key="1">
    <source>
        <dbReference type="EMBL" id="BDX05053.1"/>
    </source>
</evidence>
<dbReference type="EMBL" id="AP027272">
    <property type="protein sequence ID" value="BDX05053.1"/>
    <property type="molecule type" value="Genomic_DNA"/>
</dbReference>
<dbReference type="KEGG" id="pmaw:MACH26_05740"/>
<proteinExistence type="predicted"/>